<keyword evidence="1" id="KW-0732">Signal</keyword>
<protein>
    <submittedName>
        <fullName evidence="2">Putative secreted protein</fullName>
    </submittedName>
</protein>
<name>A0A0C9SEJ9_AMBAM</name>
<feature type="signal peptide" evidence="1">
    <location>
        <begin position="1"/>
        <end position="22"/>
    </location>
</feature>
<organism evidence="2">
    <name type="scientific">Amblyomma americanum</name>
    <name type="common">Lone star tick</name>
    <dbReference type="NCBI Taxonomy" id="6943"/>
    <lineage>
        <taxon>Eukaryota</taxon>
        <taxon>Metazoa</taxon>
        <taxon>Ecdysozoa</taxon>
        <taxon>Arthropoda</taxon>
        <taxon>Chelicerata</taxon>
        <taxon>Arachnida</taxon>
        <taxon>Acari</taxon>
        <taxon>Parasitiformes</taxon>
        <taxon>Ixodida</taxon>
        <taxon>Ixodoidea</taxon>
        <taxon>Ixodidae</taxon>
        <taxon>Amblyomminae</taxon>
        <taxon>Amblyomma</taxon>
    </lineage>
</organism>
<dbReference type="AlphaFoldDB" id="A0A0C9SEJ9"/>
<reference evidence="2" key="1">
    <citation type="journal article" date="2015" name="PLoS ONE">
        <title>An Insight into the Sialome of the Lone Star Tick, Amblyomma americanum, with a Glimpse on Its Time Dependent Gene Expression.</title>
        <authorList>
            <person name="Karim S."/>
            <person name="Ribeiro J.M."/>
        </authorList>
    </citation>
    <scope>NUCLEOTIDE SEQUENCE</scope>
    <source>
        <tissue evidence="2">Salivary gland</tissue>
    </source>
</reference>
<feature type="chain" id="PRO_5002213030" evidence="1">
    <location>
        <begin position="23"/>
        <end position="87"/>
    </location>
</feature>
<proteinExistence type="evidence at transcript level"/>
<evidence type="ECO:0000313" key="2">
    <source>
        <dbReference type="EMBL" id="JAG91568.1"/>
    </source>
</evidence>
<accession>A0A0C9SEJ9</accession>
<sequence>MNVVGVIMFGSIFLAFIRPLQGCKRCCGVCSKPGCPQGPQVPGYQPTTFYVPMDRQCQKMTFPKVCKGKYYTSKDDCLKCCQSHLTK</sequence>
<evidence type="ECO:0000256" key="1">
    <source>
        <dbReference type="SAM" id="SignalP"/>
    </source>
</evidence>
<dbReference type="EMBL" id="GBZX01001172">
    <property type="protein sequence ID" value="JAG91568.1"/>
    <property type="molecule type" value="mRNA"/>
</dbReference>